<keyword evidence="2" id="KW-1185">Reference proteome</keyword>
<sequence length="181" mass="19726">MSAPDEREVLLRMLADQRTAVRNALLGLPEEQARATPSASELSLSALVKHLAQGERANMAGRVGGRPVADGDPQADWMAGFTVTAAETVPVLLDRWADVARETEEVVRAERDLDRVVPLADAVTRWMPPGTVPTVRWMVLHQIEEQARHAGHADVIRESIDGKGAWQLEAEAQGIAAPSWD</sequence>
<dbReference type="InterPro" id="IPR034660">
    <property type="entry name" value="DinB/YfiT-like"/>
</dbReference>
<evidence type="ECO:0000313" key="2">
    <source>
        <dbReference type="Proteomes" id="UP000183642"/>
    </source>
</evidence>
<dbReference type="EMBL" id="FOWE01000003">
    <property type="protein sequence ID" value="SFO09619.1"/>
    <property type="molecule type" value="Genomic_DNA"/>
</dbReference>
<dbReference type="Pfam" id="PF04978">
    <property type="entry name" value="MST"/>
    <property type="match status" value="1"/>
</dbReference>
<dbReference type="RefSeq" id="WP_208976673.1">
    <property type="nucleotide sequence ID" value="NZ_FOWE01000003.1"/>
</dbReference>
<dbReference type="Proteomes" id="UP000183642">
    <property type="component" value="Unassembled WGS sequence"/>
</dbReference>
<name>A0A1I5EDL9_9ACTN</name>
<gene>
    <name evidence="1" type="ORF">SAMN05660359_01360</name>
</gene>
<dbReference type="Gene3D" id="1.20.120.450">
    <property type="entry name" value="dinb family like domain"/>
    <property type="match status" value="1"/>
</dbReference>
<dbReference type="SUPFAM" id="SSF109854">
    <property type="entry name" value="DinB/YfiT-like putative metalloenzymes"/>
    <property type="match status" value="1"/>
</dbReference>
<accession>A0A1I5EDL9</accession>
<protein>
    <recommendedName>
        <fullName evidence="3">DinB family protein</fullName>
    </recommendedName>
</protein>
<reference evidence="2" key="1">
    <citation type="submission" date="2016-10" db="EMBL/GenBank/DDBJ databases">
        <authorList>
            <person name="Varghese N."/>
            <person name="Submissions S."/>
        </authorList>
    </citation>
    <scope>NUCLEOTIDE SEQUENCE [LARGE SCALE GENOMIC DNA]</scope>
    <source>
        <strain evidence="2">DSM 43161</strain>
    </source>
</reference>
<evidence type="ECO:0008006" key="3">
    <source>
        <dbReference type="Google" id="ProtNLM"/>
    </source>
</evidence>
<dbReference type="InterPro" id="IPR007061">
    <property type="entry name" value="MST-like"/>
</dbReference>
<dbReference type="AlphaFoldDB" id="A0A1I5EDL9"/>
<evidence type="ECO:0000313" key="1">
    <source>
        <dbReference type="EMBL" id="SFO09619.1"/>
    </source>
</evidence>
<proteinExistence type="predicted"/>
<organism evidence="1 2">
    <name type="scientific">Geodermatophilus obscurus</name>
    <dbReference type="NCBI Taxonomy" id="1861"/>
    <lineage>
        <taxon>Bacteria</taxon>
        <taxon>Bacillati</taxon>
        <taxon>Actinomycetota</taxon>
        <taxon>Actinomycetes</taxon>
        <taxon>Geodermatophilales</taxon>
        <taxon>Geodermatophilaceae</taxon>
        <taxon>Geodermatophilus</taxon>
    </lineage>
</organism>